<evidence type="ECO:0000256" key="5">
    <source>
        <dbReference type="ARBA" id="ARBA00022989"/>
    </source>
</evidence>
<evidence type="ECO:0000256" key="4">
    <source>
        <dbReference type="ARBA" id="ARBA00022801"/>
    </source>
</evidence>
<feature type="transmembrane region" description="Helical" evidence="8">
    <location>
        <begin position="335"/>
        <end position="361"/>
    </location>
</feature>
<comment type="subcellular location">
    <subcellularLocation>
        <location evidence="1">Endomembrane system</location>
        <topology evidence="1">Multi-pass membrane protein</topology>
    </subcellularLocation>
</comment>
<dbReference type="PANTHER" id="PTHR12174">
    <property type="entry name" value="SIGNAL PEPTIDE PEPTIDASE"/>
    <property type="match status" value="1"/>
</dbReference>
<dbReference type="Proteomes" id="UP000015104">
    <property type="component" value="Unassembled WGS sequence"/>
</dbReference>
<dbReference type="GO" id="GO:0042500">
    <property type="term" value="F:aspartic endopeptidase activity, intramembrane cleaving"/>
    <property type="evidence" value="ECO:0007669"/>
    <property type="project" value="InterPro"/>
</dbReference>
<keyword evidence="9" id="KW-0732">Signal</keyword>
<dbReference type="GO" id="GO:0005765">
    <property type="term" value="C:lysosomal membrane"/>
    <property type="evidence" value="ECO:0007669"/>
    <property type="project" value="TreeGrafter"/>
</dbReference>
<feature type="chain" id="PRO_5007728936" description="PA domain-containing protein" evidence="9">
    <location>
        <begin position="30"/>
        <end position="658"/>
    </location>
</feature>
<dbReference type="GO" id="GO:0098554">
    <property type="term" value="C:cytoplasmic side of endoplasmic reticulum membrane"/>
    <property type="evidence" value="ECO:0007669"/>
    <property type="project" value="TreeGrafter"/>
</dbReference>
<evidence type="ECO:0000256" key="8">
    <source>
        <dbReference type="SAM" id="Phobius"/>
    </source>
</evidence>
<dbReference type="SMART" id="SM00730">
    <property type="entry name" value="PSN"/>
    <property type="match status" value="1"/>
</dbReference>
<reference evidence="10" key="2">
    <citation type="submission" date="2015-06" db="UniProtKB">
        <authorList>
            <consortium name="EnsemblMetazoa"/>
        </authorList>
    </citation>
    <scope>IDENTIFICATION</scope>
</reference>
<dbReference type="eggNOG" id="KOG2442">
    <property type="taxonomic scope" value="Eukaryota"/>
</dbReference>
<feature type="compositionally biased region" description="Polar residues" evidence="7">
    <location>
        <begin position="620"/>
        <end position="658"/>
    </location>
</feature>
<protein>
    <recommendedName>
        <fullName evidence="12">PA domain-containing protein</fullName>
    </recommendedName>
</protein>
<feature type="transmembrane region" description="Helical" evidence="8">
    <location>
        <begin position="567"/>
        <end position="585"/>
    </location>
</feature>
<feature type="transmembrane region" description="Helical" evidence="8">
    <location>
        <begin position="243"/>
        <end position="263"/>
    </location>
</feature>
<evidence type="ECO:0000256" key="7">
    <source>
        <dbReference type="SAM" id="MobiDB-lite"/>
    </source>
</evidence>
<keyword evidence="11" id="KW-1185">Reference proteome</keyword>
<dbReference type="EMBL" id="CAEY01000824">
    <property type="status" value="NOT_ANNOTATED_CDS"/>
    <property type="molecule type" value="Genomic_DNA"/>
</dbReference>
<dbReference type="EnsemblMetazoa" id="tetur02g11130.1">
    <property type="protein sequence ID" value="tetur02g11130.1"/>
    <property type="gene ID" value="tetur02g11130"/>
</dbReference>
<dbReference type="GO" id="GO:0033619">
    <property type="term" value="P:membrane protein proteolysis"/>
    <property type="evidence" value="ECO:0007669"/>
    <property type="project" value="TreeGrafter"/>
</dbReference>
<dbReference type="OMA" id="LVIAWFR"/>
<dbReference type="InterPro" id="IPR007369">
    <property type="entry name" value="Peptidase_A22B_SPP"/>
</dbReference>
<organism evidence="10 11">
    <name type="scientific">Tetranychus urticae</name>
    <name type="common">Two-spotted spider mite</name>
    <dbReference type="NCBI Taxonomy" id="32264"/>
    <lineage>
        <taxon>Eukaryota</taxon>
        <taxon>Metazoa</taxon>
        <taxon>Ecdysozoa</taxon>
        <taxon>Arthropoda</taxon>
        <taxon>Chelicerata</taxon>
        <taxon>Arachnida</taxon>
        <taxon>Acari</taxon>
        <taxon>Acariformes</taxon>
        <taxon>Trombidiformes</taxon>
        <taxon>Prostigmata</taxon>
        <taxon>Eleutherengona</taxon>
        <taxon>Raphignathae</taxon>
        <taxon>Tetranychoidea</taxon>
        <taxon>Tetranychidae</taxon>
        <taxon>Tetranychus</taxon>
    </lineage>
</organism>
<dbReference type="STRING" id="32264.T1JX93"/>
<reference evidence="11" key="1">
    <citation type="submission" date="2011-08" db="EMBL/GenBank/DDBJ databases">
        <authorList>
            <person name="Rombauts S."/>
        </authorList>
    </citation>
    <scope>NUCLEOTIDE SEQUENCE</scope>
    <source>
        <strain evidence="11">London</strain>
    </source>
</reference>
<evidence type="ECO:0000256" key="3">
    <source>
        <dbReference type="ARBA" id="ARBA00022692"/>
    </source>
</evidence>
<dbReference type="PANTHER" id="PTHR12174:SF103">
    <property type="entry name" value="INTRAMEMBRANE PROTEASE (IMPAS) FAMILY"/>
    <property type="match status" value="1"/>
</dbReference>
<evidence type="ECO:0000256" key="6">
    <source>
        <dbReference type="ARBA" id="ARBA00023136"/>
    </source>
</evidence>
<dbReference type="GO" id="GO:0098553">
    <property type="term" value="C:lumenal side of endoplasmic reticulum membrane"/>
    <property type="evidence" value="ECO:0007669"/>
    <property type="project" value="TreeGrafter"/>
</dbReference>
<feature type="transmembrane region" description="Helical" evidence="8">
    <location>
        <begin position="538"/>
        <end position="561"/>
    </location>
</feature>
<evidence type="ECO:0000313" key="10">
    <source>
        <dbReference type="EnsemblMetazoa" id="tetur02g11130.1"/>
    </source>
</evidence>
<dbReference type="KEGG" id="tut:107371713"/>
<dbReference type="HOGENOM" id="CLU_023799_2_0_1"/>
<gene>
    <name evidence="10" type="primary">107371713</name>
</gene>
<dbReference type="Pfam" id="PF04258">
    <property type="entry name" value="Peptidase_A22B"/>
    <property type="match status" value="1"/>
</dbReference>
<accession>T1JX93</accession>
<proteinExistence type="inferred from homology"/>
<dbReference type="AlphaFoldDB" id="T1JX93"/>
<evidence type="ECO:0000256" key="2">
    <source>
        <dbReference type="ARBA" id="ARBA00006859"/>
    </source>
</evidence>
<evidence type="ECO:0000256" key="1">
    <source>
        <dbReference type="ARBA" id="ARBA00004127"/>
    </source>
</evidence>
<sequence length="658" mass="73784">MILSTLPQPTYCNPVFGLLLVLFVSQTLCLPGSYFNSSSLNDTSVNRTISSTFKYLLRSPRSPSDSSSSYSYTTAPEEGLPVSLGLLVATGRTNGSGITYCIAHYNSREIADGPDKAQFFNLIKADDINFCSPPPKSQNGLSDAGSYILTNFNNKCTLIEQAVNVQDYYKDCKGIIISLPNDVNVYKLFVKRNITDPKFIIALIGEDSTADMLNRYQNQVRAMVYQPKDSNDEERGIFESSLVGIWLIAVFTVAIGGYSSGILRYELFLTRQLHENEAALEESEEEGSNDQERKKKKKTKLDDAVLDVTPTTVVFFVIYMCAVLLILYFFYSYLIFIMIIFFVVFCTISIYSLIMGLSVNYVAPRLNTKWSKYGWRIGVTLVSLIAPVTWFFIRKTNQAWSLQNALAIIFCIHILQNLRFPNFRITSFLLTLLFAYDIFFVFLTPFLTSDGESIMVKVATGGTSSEISYSFGIKSISESLPVVFQWPRSLSSTLFSDKCYQGRVFWTSKLGFGDVLVPGFLVSYCHALDLFQKTPYRLYFTVECIFYGLGLIVTFIALNLMNQAQPALLYLVPATLVPPLVIAWFRNEINILWYGPEPAAIEARLRERAALANNIENGPAPNNVSANQEETASSNNPKESLVTNQLNEGTNTQENKSS</sequence>
<evidence type="ECO:0008006" key="12">
    <source>
        <dbReference type="Google" id="ProtNLM"/>
    </source>
</evidence>
<dbReference type="GO" id="GO:0030660">
    <property type="term" value="C:Golgi-associated vesicle membrane"/>
    <property type="evidence" value="ECO:0007669"/>
    <property type="project" value="TreeGrafter"/>
</dbReference>
<keyword evidence="3 8" id="KW-0812">Transmembrane</keyword>
<dbReference type="InterPro" id="IPR006639">
    <property type="entry name" value="Preselin/SPP"/>
</dbReference>
<feature type="transmembrane region" description="Helical" evidence="8">
    <location>
        <begin position="304"/>
        <end position="329"/>
    </location>
</feature>
<feature type="region of interest" description="Disordered" evidence="7">
    <location>
        <begin position="616"/>
        <end position="658"/>
    </location>
</feature>
<evidence type="ECO:0000256" key="9">
    <source>
        <dbReference type="SAM" id="SignalP"/>
    </source>
</evidence>
<evidence type="ECO:0000313" key="11">
    <source>
        <dbReference type="Proteomes" id="UP000015104"/>
    </source>
</evidence>
<keyword evidence="5 8" id="KW-1133">Transmembrane helix</keyword>
<comment type="similarity">
    <text evidence="2">Belongs to the peptidase A22B family.</text>
</comment>
<keyword evidence="4" id="KW-0378">Hydrolase</keyword>
<name>T1JX93_TETUR</name>
<keyword evidence="6 8" id="KW-0472">Membrane</keyword>
<feature type="signal peptide" evidence="9">
    <location>
        <begin position="1"/>
        <end position="29"/>
    </location>
</feature>
<dbReference type="OrthoDB" id="29661at2759"/>
<feature type="transmembrane region" description="Helical" evidence="8">
    <location>
        <begin position="427"/>
        <end position="447"/>
    </location>
</feature>
<feature type="transmembrane region" description="Helical" evidence="8">
    <location>
        <begin position="373"/>
        <end position="393"/>
    </location>
</feature>